<dbReference type="PROSITE" id="PS00108">
    <property type="entry name" value="PROTEIN_KINASE_ST"/>
    <property type="match status" value="1"/>
</dbReference>
<keyword evidence="2" id="KW-0547">Nucleotide-binding</keyword>
<evidence type="ECO:0000256" key="1">
    <source>
        <dbReference type="ARBA" id="ARBA00022679"/>
    </source>
</evidence>
<dbReference type="PANTHER" id="PTHR43289">
    <property type="entry name" value="MITOGEN-ACTIVATED PROTEIN KINASE KINASE KINASE 20-RELATED"/>
    <property type="match status" value="1"/>
</dbReference>
<keyword evidence="7" id="KW-0723">Serine/threonine-protein kinase</keyword>
<feature type="compositionally biased region" description="Low complexity" evidence="5">
    <location>
        <begin position="355"/>
        <end position="369"/>
    </location>
</feature>
<feature type="compositionally biased region" description="Basic residues" evidence="5">
    <location>
        <begin position="274"/>
        <end position="287"/>
    </location>
</feature>
<dbReference type="Pfam" id="PF00069">
    <property type="entry name" value="Pkinase"/>
    <property type="match status" value="1"/>
</dbReference>
<name>A0ABR7LN95_9ACTN</name>
<comment type="caution">
    <text evidence="7">The sequence shown here is derived from an EMBL/GenBank/DDBJ whole genome shotgun (WGS) entry which is preliminary data.</text>
</comment>
<evidence type="ECO:0000313" key="8">
    <source>
        <dbReference type="Proteomes" id="UP000805614"/>
    </source>
</evidence>
<dbReference type="InterPro" id="IPR000719">
    <property type="entry name" value="Prot_kinase_dom"/>
</dbReference>
<feature type="region of interest" description="Disordered" evidence="5">
    <location>
        <begin position="255"/>
        <end position="528"/>
    </location>
</feature>
<dbReference type="CDD" id="cd14014">
    <property type="entry name" value="STKc_PknB_like"/>
    <property type="match status" value="1"/>
</dbReference>
<evidence type="ECO:0000256" key="4">
    <source>
        <dbReference type="ARBA" id="ARBA00022840"/>
    </source>
</evidence>
<feature type="compositionally biased region" description="Basic residues" evidence="5">
    <location>
        <begin position="455"/>
        <end position="475"/>
    </location>
</feature>
<evidence type="ECO:0000256" key="5">
    <source>
        <dbReference type="SAM" id="MobiDB-lite"/>
    </source>
</evidence>
<dbReference type="Gene3D" id="1.10.510.10">
    <property type="entry name" value="Transferase(Phosphotransferase) domain 1"/>
    <property type="match status" value="1"/>
</dbReference>
<dbReference type="EMBL" id="JABVEC010000006">
    <property type="protein sequence ID" value="MBC6465970.1"/>
    <property type="molecule type" value="Genomic_DNA"/>
</dbReference>
<dbReference type="InterPro" id="IPR011009">
    <property type="entry name" value="Kinase-like_dom_sf"/>
</dbReference>
<dbReference type="GO" id="GO:0004674">
    <property type="term" value="F:protein serine/threonine kinase activity"/>
    <property type="evidence" value="ECO:0007669"/>
    <property type="project" value="UniProtKB-KW"/>
</dbReference>
<keyword evidence="4" id="KW-0067">ATP-binding</keyword>
<feature type="compositionally biased region" description="Basic residues" evidence="5">
    <location>
        <begin position="423"/>
        <end position="446"/>
    </location>
</feature>
<evidence type="ECO:0000256" key="3">
    <source>
        <dbReference type="ARBA" id="ARBA00022777"/>
    </source>
</evidence>
<feature type="compositionally biased region" description="Basic and acidic residues" evidence="5">
    <location>
        <begin position="516"/>
        <end position="528"/>
    </location>
</feature>
<feature type="compositionally biased region" description="Basic residues" evidence="5">
    <location>
        <begin position="336"/>
        <end position="347"/>
    </location>
</feature>
<accession>A0ABR7LN95</accession>
<proteinExistence type="predicted"/>
<keyword evidence="8" id="KW-1185">Reference proteome</keyword>
<sequence length="528" mass="57944">MATTHSSRTSRVGSSPLVPGDPRQLGDYWLAGRLGAGGQGVVYEAYDPDGNRVAVKTLHGDFVGDGSLDRFAKEVEAARRVSSFCTARIIAVDLEHTRPYIVSEYVPGPDLQRAVATGGTFGPDELHWLGVGVATALTAIHQAGVIHRDLKPANVLLGPGGPRVIDFGIARTDEMSRSATGQIKGTPRYMAPETFQGERAGPEADIWAWGAVLLFAATGRAPFAGDQFAVIMRNVLHHEPDLTALPESLRATVAAARRARPGRRQGPAVECRLRTAHRSRVRRRRGRRPEQRRPRSVLQPRRRRPGGAHQRDDTALGRAQPPADPPTRQLQGGVRHQPRRPPLRRVRGVGDRGVGHPAAAAAPALTPLAGPEGETEGRAGRSQVQPGRPAVRAHRGEHPQGAGSDVRTNLRGPEEGVRSPRLQFRRQVHHGRDHHMGTRQRSRVAHQGRPPEPRLRRRSRVRPRRPYAALRRKQRRGADHGHQPLHQAARTVRRGGHERQGGPHGVRQGGRHARDRIRCFDPDVGRAQ</sequence>
<organism evidence="7 8">
    <name type="scientific">Actinomadura alba</name>
    <dbReference type="NCBI Taxonomy" id="406431"/>
    <lineage>
        <taxon>Bacteria</taxon>
        <taxon>Bacillati</taxon>
        <taxon>Actinomycetota</taxon>
        <taxon>Actinomycetes</taxon>
        <taxon>Streptosporangiales</taxon>
        <taxon>Thermomonosporaceae</taxon>
        <taxon>Actinomadura</taxon>
    </lineage>
</organism>
<dbReference type="PROSITE" id="PS50011">
    <property type="entry name" value="PROTEIN_KINASE_DOM"/>
    <property type="match status" value="1"/>
</dbReference>
<evidence type="ECO:0000256" key="2">
    <source>
        <dbReference type="ARBA" id="ARBA00022741"/>
    </source>
</evidence>
<evidence type="ECO:0000259" key="6">
    <source>
        <dbReference type="PROSITE" id="PS50011"/>
    </source>
</evidence>
<keyword evidence="3 7" id="KW-0418">Kinase</keyword>
<protein>
    <submittedName>
        <fullName evidence="7">Serine/threonine protein kinase</fullName>
    </submittedName>
</protein>
<gene>
    <name evidence="7" type="ORF">HKK74_10725</name>
</gene>
<dbReference type="SUPFAM" id="SSF56112">
    <property type="entry name" value="Protein kinase-like (PK-like)"/>
    <property type="match status" value="1"/>
</dbReference>
<dbReference type="SMART" id="SM00220">
    <property type="entry name" value="S_TKc"/>
    <property type="match status" value="1"/>
</dbReference>
<reference evidence="7 8" key="1">
    <citation type="submission" date="2020-06" db="EMBL/GenBank/DDBJ databases">
        <title>Actinomadura xiongansis sp. nov., isolated from soil of Baiyangdian.</title>
        <authorList>
            <person name="Zhang X."/>
        </authorList>
    </citation>
    <scope>NUCLEOTIDE SEQUENCE [LARGE SCALE GENOMIC DNA]</scope>
    <source>
        <strain evidence="7 8">HBUM206468</strain>
    </source>
</reference>
<feature type="domain" description="Protein kinase" evidence="6">
    <location>
        <begin position="28"/>
        <end position="280"/>
    </location>
</feature>
<dbReference type="InterPro" id="IPR008271">
    <property type="entry name" value="Ser/Thr_kinase_AS"/>
</dbReference>
<evidence type="ECO:0000313" key="7">
    <source>
        <dbReference type="EMBL" id="MBC6465970.1"/>
    </source>
</evidence>
<dbReference type="Proteomes" id="UP000805614">
    <property type="component" value="Unassembled WGS sequence"/>
</dbReference>
<dbReference type="PANTHER" id="PTHR43289:SF34">
    <property type="entry name" value="SERINE_THREONINE-PROTEIN KINASE YBDM-RELATED"/>
    <property type="match status" value="1"/>
</dbReference>
<keyword evidence="1" id="KW-0808">Transferase</keyword>